<dbReference type="GO" id="GO:0005886">
    <property type="term" value="C:plasma membrane"/>
    <property type="evidence" value="ECO:0007669"/>
    <property type="project" value="TreeGrafter"/>
</dbReference>
<proteinExistence type="predicted"/>
<protein>
    <submittedName>
        <fullName evidence="9">Unnamed protein product</fullName>
    </submittedName>
</protein>
<feature type="transmembrane region" description="Helical" evidence="6">
    <location>
        <begin position="66"/>
        <end position="87"/>
    </location>
</feature>
<evidence type="ECO:0000256" key="2">
    <source>
        <dbReference type="ARBA" id="ARBA00022692"/>
    </source>
</evidence>
<dbReference type="Gene3D" id="1.20.1250.20">
    <property type="entry name" value="MFS general substrate transporter like domains"/>
    <property type="match status" value="1"/>
</dbReference>
<feature type="transmembrane region" description="Helical" evidence="6">
    <location>
        <begin position="107"/>
        <end position="126"/>
    </location>
</feature>
<dbReference type="Pfam" id="PF07690">
    <property type="entry name" value="MFS_1"/>
    <property type="match status" value="1"/>
</dbReference>
<dbReference type="PANTHER" id="PTHR23508:SF10">
    <property type="entry name" value="CARBOXYLIC ACID TRANSPORTER PROTEIN HOMOLOG"/>
    <property type="match status" value="1"/>
</dbReference>
<keyword evidence="10" id="KW-1185">Reference proteome</keyword>
<keyword evidence="7" id="KW-0732">Signal</keyword>
<evidence type="ECO:0000256" key="3">
    <source>
        <dbReference type="ARBA" id="ARBA00022989"/>
    </source>
</evidence>
<evidence type="ECO:0000256" key="4">
    <source>
        <dbReference type="ARBA" id="ARBA00023136"/>
    </source>
</evidence>
<dbReference type="InterPro" id="IPR011701">
    <property type="entry name" value="MFS"/>
</dbReference>
<evidence type="ECO:0000313" key="10">
    <source>
        <dbReference type="Proteomes" id="UP001165121"/>
    </source>
</evidence>
<evidence type="ECO:0000256" key="5">
    <source>
        <dbReference type="SAM" id="MobiDB-lite"/>
    </source>
</evidence>
<keyword evidence="4 6" id="KW-0472">Membrane</keyword>
<keyword evidence="2 6" id="KW-0812">Transmembrane</keyword>
<dbReference type="AlphaFoldDB" id="A0A9W6YKI5"/>
<comment type="subcellular location">
    <subcellularLocation>
        <location evidence="1">Membrane</location>
        <topology evidence="1">Multi-pass membrane protein</topology>
    </subcellularLocation>
</comment>
<feature type="domain" description="Major facilitator superfamily (MFS) profile" evidence="8">
    <location>
        <begin position="1"/>
        <end position="193"/>
    </location>
</feature>
<accession>A0A9W6YKI5</accession>
<organism evidence="9 10">
    <name type="scientific">Phytophthora fragariaefolia</name>
    <dbReference type="NCBI Taxonomy" id="1490495"/>
    <lineage>
        <taxon>Eukaryota</taxon>
        <taxon>Sar</taxon>
        <taxon>Stramenopiles</taxon>
        <taxon>Oomycota</taxon>
        <taxon>Peronosporomycetes</taxon>
        <taxon>Peronosporales</taxon>
        <taxon>Peronosporaceae</taxon>
        <taxon>Phytophthora</taxon>
    </lineage>
</organism>
<dbReference type="PANTHER" id="PTHR23508">
    <property type="entry name" value="CARBOXYLIC ACID TRANSPORTER PROTEIN HOMOLOG"/>
    <property type="match status" value="1"/>
</dbReference>
<feature type="chain" id="PRO_5040933122" evidence="7">
    <location>
        <begin position="21"/>
        <end position="193"/>
    </location>
</feature>
<feature type="transmembrane region" description="Helical" evidence="6">
    <location>
        <begin position="27"/>
        <end position="45"/>
    </location>
</feature>
<dbReference type="PROSITE" id="PS50850">
    <property type="entry name" value="MFS"/>
    <property type="match status" value="1"/>
</dbReference>
<dbReference type="OrthoDB" id="433512at2759"/>
<evidence type="ECO:0000256" key="7">
    <source>
        <dbReference type="SAM" id="SignalP"/>
    </source>
</evidence>
<evidence type="ECO:0000256" key="6">
    <source>
        <dbReference type="SAM" id="Phobius"/>
    </source>
</evidence>
<evidence type="ECO:0000259" key="8">
    <source>
        <dbReference type="PROSITE" id="PS50850"/>
    </source>
</evidence>
<dbReference type="SUPFAM" id="SSF103473">
    <property type="entry name" value="MFS general substrate transporter"/>
    <property type="match status" value="1"/>
</dbReference>
<dbReference type="Proteomes" id="UP001165121">
    <property type="component" value="Unassembled WGS sequence"/>
</dbReference>
<dbReference type="GO" id="GO:0046943">
    <property type="term" value="F:carboxylic acid transmembrane transporter activity"/>
    <property type="evidence" value="ECO:0007669"/>
    <property type="project" value="TreeGrafter"/>
</dbReference>
<feature type="compositionally biased region" description="Low complexity" evidence="5">
    <location>
        <begin position="175"/>
        <end position="185"/>
    </location>
</feature>
<gene>
    <name evidence="9" type="ORF">Pfra01_002884300</name>
</gene>
<dbReference type="InterPro" id="IPR020846">
    <property type="entry name" value="MFS_dom"/>
</dbReference>
<reference evidence="9" key="1">
    <citation type="submission" date="2023-04" db="EMBL/GenBank/DDBJ databases">
        <title>Phytophthora fragariaefolia NBRC 109709.</title>
        <authorList>
            <person name="Ichikawa N."/>
            <person name="Sato H."/>
            <person name="Tonouchi N."/>
        </authorList>
    </citation>
    <scope>NUCLEOTIDE SEQUENCE</scope>
    <source>
        <strain evidence="9">NBRC 109709</strain>
    </source>
</reference>
<comment type="caution">
    <text evidence="9">The sequence shown here is derived from an EMBL/GenBank/DDBJ whole genome shotgun (WGS) entry which is preliminary data.</text>
</comment>
<feature type="region of interest" description="Disordered" evidence="5">
    <location>
        <begin position="171"/>
        <end position="193"/>
    </location>
</feature>
<keyword evidence="3 6" id="KW-1133">Transmembrane helix</keyword>
<feature type="signal peptide" evidence="7">
    <location>
        <begin position="1"/>
        <end position="20"/>
    </location>
</feature>
<dbReference type="EMBL" id="BSXT01010963">
    <property type="protein sequence ID" value="GMF82254.1"/>
    <property type="molecule type" value="Genomic_DNA"/>
</dbReference>
<evidence type="ECO:0000313" key="9">
    <source>
        <dbReference type="EMBL" id="GMF82254.1"/>
    </source>
</evidence>
<name>A0A9W6YKI5_9STRA</name>
<dbReference type="InterPro" id="IPR036259">
    <property type="entry name" value="MFS_trans_sf"/>
</dbReference>
<sequence>MIATCVLLIVGSILCTAAYGGDASATLWFLVVARVVLGIGIGGEYPLAASSSAEDSTSSAERNTRVATTFSLQGVGQVVAAILGNLLVEALADGKPGENSDSRLETVWRLLFAIGCVPALVICYYASPLRKPKHTRPCRSAPTLSLVWVQRRRPVFRSLSATTGLVFSVRPAHGSSSTSSTTRRTCSQPVSCR</sequence>
<evidence type="ECO:0000256" key="1">
    <source>
        <dbReference type="ARBA" id="ARBA00004141"/>
    </source>
</evidence>